<sequence>MAADALVRIYSGFMLKRKDSEVSGGALTGGLYVGGLELLSRLSMEHDVKVLEAFALLKQASHMDLLREDARSPDAQGLSRSRRGGCGLLATAPSGRSPGEGSCPGGGREGGEGCGWGGKREGREPESGFPRGSLGVGRPQALRVSCGSAHCSKTGALGAARHPGQCWLCTPDANAWEKKRPGPSGIRSKSRGEYAGGVVCGGCGAHDARGTVARDEVESDVSLKEGELRNSGSEVEWW</sequence>
<dbReference type="EMBL" id="JANPWB010000014">
    <property type="protein sequence ID" value="KAJ1099180.1"/>
    <property type="molecule type" value="Genomic_DNA"/>
</dbReference>
<accession>A0AAV7M5X3</accession>
<evidence type="ECO:0000313" key="2">
    <source>
        <dbReference type="EMBL" id="KAJ1099180.1"/>
    </source>
</evidence>
<name>A0AAV7M5X3_PLEWA</name>
<feature type="region of interest" description="Disordered" evidence="1">
    <location>
        <begin position="214"/>
        <end position="238"/>
    </location>
</feature>
<feature type="region of interest" description="Disordered" evidence="1">
    <location>
        <begin position="71"/>
        <end position="134"/>
    </location>
</feature>
<protein>
    <submittedName>
        <fullName evidence="2">Uncharacterized protein</fullName>
    </submittedName>
</protein>
<feature type="compositionally biased region" description="Gly residues" evidence="1">
    <location>
        <begin position="102"/>
        <end position="117"/>
    </location>
</feature>
<evidence type="ECO:0000313" key="3">
    <source>
        <dbReference type="Proteomes" id="UP001066276"/>
    </source>
</evidence>
<comment type="caution">
    <text evidence="2">The sequence shown here is derived from an EMBL/GenBank/DDBJ whole genome shotgun (WGS) entry which is preliminary data.</text>
</comment>
<dbReference type="Proteomes" id="UP001066276">
    <property type="component" value="Chromosome 10"/>
</dbReference>
<proteinExistence type="predicted"/>
<feature type="compositionally biased region" description="Basic and acidic residues" evidence="1">
    <location>
        <begin position="214"/>
        <end position="228"/>
    </location>
</feature>
<keyword evidence="3" id="KW-1185">Reference proteome</keyword>
<organism evidence="2 3">
    <name type="scientific">Pleurodeles waltl</name>
    <name type="common">Iberian ribbed newt</name>
    <dbReference type="NCBI Taxonomy" id="8319"/>
    <lineage>
        <taxon>Eukaryota</taxon>
        <taxon>Metazoa</taxon>
        <taxon>Chordata</taxon>
        <taxon>Craniata</taxon>
        <taxon>Vertebrata</taxon>
        <taxon>Euteleostomi</taxon>
        <taxon>Amphibia</taxon>
        <taxon>Batrachia</taxon>
        <taxon>Caudata</taxon>
        <taxon>Salamandroidea</taxon>
        <taxon>Salamandridae</taxon>
        <taxon>Pleurodelinae</taxon>
        <taxon>Pleurodeles</taxon>
    </lineage>
</organism>
<evidence type="ECO:0000256" key="1">
    <source>
        <dbReference type="SAM" id="MobiDB-lite"/>
    </source>
</evidence>
<dbReference type="AlphaFoldDB" id="A0AAV7M5X3"/>
<gene>
    <name evidence="2" type="ORF">NDU88_004284</name>
</gene>
<reference evidence="2" key="1">
    <citation type="journal article" date="2022" name="bioRxiv">
        <title>Sequencing and chromosome-scale assembly of the giantPleurodeles waltlgenome.</title>
        <authorList>
            <person name="Brown T."/>
            <person name="Elewa A."/>
            <person name="Iarovenko S."/>
            <person name="Subramanian E."/>
            <person name="Araus A.J."/>
            <person name="Petzold A."/>
            <person name="Susuki M."/>
            <person name="Suzuki K.-i.T."/>
            <person name="Hayashi T."/>
            <person name="Toyoda A."/>
            <person name="Oliveira C."/>
            <person name="Osipova E."/>
            <person name="Leigh N.D."/>
            <person name="Simon A."/>
            <person name="Yun M.H."/>
        </authorList>
    </citation>
    <scope>NUCLEOTIDE SEQUENCE</scope>
    <source>
        <strain evidence="2">20211129_DDA</strain>
        <tissue evidence="2">Liver</tissue>
    </source>
</reference>